<name>A0ABQ3XF95_9ACTN</name>
<protein>
    <recommendedName>
        <fullName evidence="3">Transport-associated OB type 2 domain-containing protein</fullName>
    </recommendedName>
</protein>
<evidence type="ECO:0000313" key="2">
    <source>
        <dbReference type="Proteomes" id="UP000612282"/>
    </source>
</evidence>
<gene>
    <name evidence="1" type="ORF">Aco03nite_055560</name>
</gene>
<dbReference type="EMBL" id="BOMG01000068">
    <property type="protein sequence ID" value="GID57152.1"/>
    <property type="molecule type" value="Genomic_DNA"/>
</dbReference>
<dbReference type="Proteomes" id="UP000612282">
    <property type="component" value="Unassembled WGS sequence"/>
</dbReference>
<reference evidence="1 2" key="1">
    <citation type="submission" date="2021-01" db="EMBL/GenBank/DDBJ databases">
        <title>Whole genome shotgun sequence of Actinoplanes couchii NBRC 106145.</title>
        <authorList>
            <person name="Komaki H."/>
            <person name="Tamura T."/>
        </authorList>
    </citation>
    <scope>NUCLEOTIDE SEQUENCE [LARGE SCALE GENOMIC DNA]</scope>
    <source>
        <strain evidence="1 2">NBRC 106145</strain>
    </source>
</reference>
<comment type="caution">
    <text evidence="1">The sequence shown here is derived from an EMBL/GenBank/DDBJ whole genome shotgun (WGS) entry which is preliminary data.</text>
</comment>
<evidence type="ECO:0008006" key="3">
    <source>
        <dbReference type="Google" id="ProtNLM"/>
    </source>
</evidence>
<proteinExistence type="predicted"/>
<organism evidence="1 2">
    <name type="scientific">Actinoplanes couchii</name>
    <dbReference type="NCBI Taxonomy" id="403638"/>
    <lineage>
        <taxon>Bacteria</taxon>
        <taxon>Bacillati</taxon>
        <taxon>Actinomycetota</taxon>
        <taxon>Actinomycetes</taxon>
        <taxon>Micromonosporales</taxon>
        <taxon>Micromonosporaceae</taxon>
        <taxon>Actinoplanes</taxon>
    </lineage>
</organism>
<keyword evidence="2" id="KW-1185">Reference proteome</keyword>
<accession>A0ABQ3XF95</accession>
<evidence type="ECO:0000313" key="1">
    <source>
        <dbReference type="EMBL" id="GID57152.1"/>
    </source>
</evidence>
<sequence>MRGSAAIIEFMRIGVIAVHPGPTTVVDALVAGVPLKAAWAGSSPPAAGRVVDVELDIDAVLEWDSTIAVEDGAAMLRPGPLLRGTVEQQEEGVLTLRVAEGLVQVEVAGGSVDAPAGTAVAVVAEHVRLYPTNT</sequence>